<feature type="domain" description="Reverse transcriptase" evidence="1">
    <location>
        <begin position="191"/>
        <end position="384"/>
    </location>
</feature>
<dbReference type="PANTHER" id="PTHR46890">
    <property type="entry name" value="NON-LTR RETROLELEMENT REVERSE TRANSCRIPTASE-LIKE PROTEIN-RELATED"/>
    <property type="match status" value="1"/>
</dbReference>
<protein>
    <recommendedName>
        <fullName evidence="5">Reverse transcriptase domain-containing protein</fullName>
    </recommendedName>
</protein>
<evidence type="ECO:0008006" key="5">
    <source>
        <dbReference type="Google" id="ProtNLM"/>
    </source>
</evidence>
<dbReference type="GeneID" id="140016842"/>
<evidence type="ECO:0000313" key="4">
    <source>
        <dbReference type="RefSeq" id="XP_071926970.1"/>
    </source>
</evidence>
<evidence type="ECO:0000259" key="2">
    <source>
        <dbReference type="Pfam" id="PF13966"/>
    </source>
</evidence>
<gene>
    <name evidence="4" type="primary">LOC140016842</name>
</gene>
<dbReference type="SUPFAM" id="SSF56672">
    <property type="entry name" value="DNA/RNA polymerases"/>
    <property type="match status" value="1"/>
</dbReference>
<evidence type="ECO:0000259" key="1">
    <source>
        <dbReference type="Pfam" id="PF00078"/>
    </source>
</evidence>
<dbReference type="InterPro" id="IPR043502">
    <property type="entry name" value="DNA/RNA_pol_sf"/>
</dbReference>
<dbReference type="Proteomes" id="UP001652660">
    <property type="component" value="Chromosome 1e"/>
</dbReference>
<evidence type="ECO:0000313" key="3">
    <source>
        <dbReference type="Proteomes" id="UP001652660"/>
    </source>
</evidence>
<dbReference type="PANTHER" id="PTHR46890:SF48">
    <property type="entry name" value="RNA-DIRECTED DNA POLYMERASE"/>
    <property type="match status" value="1"/>
</dbReference>
<dbReference type="InterPro" id="IPR052343">
    <property type="entry name" value="Retrotransposon-Effector_Assoc"/>
</dbReference>
<dbReference type="CDD" id="cd01650">
    <property type="entry name" value="RT_nLTR_like"/>
    <property type="match status" value="1"/>
</dbReference>
<reference evidence="3" key="1">
    <citation type="journal article" date="2025" name="Foods">
        <title>Unveiling the Microbial Signatures of Arabica Coffee Cherries: Insights into Ripeness Specific Diversity, Functional Traits, and Implications for Quality and Safety.</title>
        <authorList>
            <consortium name="RefSeq"/>
            <person name="Tenea G.N."/>
            <person name="Cifuentes V."/>
            <person name="Reyes P."/>
            <person name="Cevallos-Vallejos M."/>
        </authorList>
    </citation>
    <scope>NUCLEOTIDE SEQUENCE [LARGE SCALE GENOMIC DNA]</scope>
</reference>
<dbReference type="RefSeq" id="XP_071926970.1">
    <property type="nucleotide sequence ID" value="XM_072070869.1"/>
</dbReference>
<dbReference type="Pfam" id="PF00078">
    <property type="entry name" value="RVT_1"/>
    <property type="match status" value="1"/>
</dbReference>
<name>A0ABM4W5A8_COFAR</name>
<proteinExistence type="predicted"/>
<dbReference type="Pfam" id="PF13966">
    <property type="entry name" value="zf-RVT"/>
    <property type="match status" value="1"/>
</dbReference>
<accession>A0ABM4W5A8</accession>
<dbReference type="InterPro" id="IPR000477">
    <property type="entry name" value="RT_dom"/>
</dbReference>
<sequence length="860" mass="97947">MSEFYRKMLCVRAKLRTWNKEVFGHIGNKVAELEQAGDANTTFFHAVVWQRRAFNFISRIRSSMGQWLTTVEDIKYSAAAFFETLFSSDRGINRRSVLPFTLPQLSLVDNERLMSMPTTDEVREVVFSISPDSAPGPDGFGFGFYQACWDIIKEDLVVVVQDYFKGGWLPKGVTSTLIMLGPKIEGASHWQDFRAISLCNVSSKIISKLVTNRLNKLLPQLVSPWQSGFVPGRQIIDNILLAHEHAQELDRRLEAPKLMLKLDMEKAYDRVEWSFLIFMLRAFGFQQNAVDLIFHLVANNWFSVLVNGEPVGFFKSTPGGRHRFFQAGGGRVPYLAFADDVIIFTRLSRETLEAVGGFFRQYQQYSGQRINAAKSCFVCPSGATEVQVKLVSSILGFQRQFFPLIYLDVPILRGRCSSIAFDGIIAKGQGTGFPLEYDAAVHGGKLIHLKHVLNSMPLYLLQVLKPPKALWTLKEFIGRLGRSCVSLQRWGDWEFTRWMTWSKPSHAVVARPKGTWKRLLGILELAESQITWSLGPGMVDFWLDTWCELGSLGTLVPPDMDRPHFLVAELFGREGWNGHRLKQWLPCHLVDLILETPFDLDGQDQIIWAGSATKCFSLSSAWELCRQSRGGFPMHGLVWNRGVPLKISIFAWRLLNNFVPLDSMLRRRGLPLVSRCSCCFAEEESVLHLFVRGQVAREVWGHFATMFGMLHLPFDDLQLLWRKWATSLPRIPAHHIRCVLPLLVAWFIWQGRNKARFEGQVFSTWRVTREVIAFLYDVGRANKLEKAQFYGDLDCEWARLTSGVARNRRVIVVTWTKPPALHYKLNTDASVANGRASGGGVLRDSNGRLVFAFYKEFGEK</sequence>
<reference evidence="4" key="2">
    <citation type="submission" date="2025-08" db="UniProtKB">
        <authorList>
            <consortium name="RefSeq"/>
        </authorList>
    </citation>
    <scope>IDENTIFICATION</scope>
    <source>
        <tissue evidence="4">Leaves</tissue>
    </source>
</reference>
<dbReference type="InterPro" id="IPR026960">
    <property type="entry name" value="RVT-Znf"/>
</dbReference>
<organism evidence="3 4">
    <name type="scientific">Coffea arabica</name>
    <name type="common">Arabian coffee</name>
    <dbReference type="NCBI Taxonomy" id="13443"/>
    <lineage>
        <taxon>Eukaryota</taxon>
        <taxon>Viridiplantae</taxon>
        <taxon>Streptophyta</taxon>
        <taxon>Embryophyta</taxon>
        <taxon>Tracheophyta</taxon>
        <taxon>Spermatophyta</taxon>
        <taxon>Magnoliopsida</taxon>
        <taxon>eudicotyledons</taxon>
        <taxon>Gunneridae</taxon>
        <taxon>Pentapetalae</taxon>
        <taxon>asterids</taxon>
        <taxon>lamiids</taxon>
        <taxon>Gentianales</taxon>
        <taxon>Rubiaceae</taxon>
        <taxon>Ixoroideae</taxon>
        <taxon>Gardenieae complex</taxon>
        <taxon>Bertiereae - Coffeeae clade</taxon>
        <taxon>Coffeeae</taxon>
        <taxon>Coffea</taxon>
    </lineage>
</organism>
<keyword evidence="3" id="KW-1185">Reference proteome</keyword>
<feature type="domain" description="Reverse transcriptase zinc-binding" evidence="2">
    <location>
        <begin position="616"/>
        <end position="700"/>
    </location>
</feature>